<protein>
    <submittedName>
        <fullName evidence="2">Uncharacterized protein</fullName>
    </submittedName>
</protein>
<dbReference type="EMBL" id="BAAASJ010000030">
    <property type="protein sequence ID" value="GAA2633457.1"/>
    <property type="molecule type" value="Genomic_DNA"/>
</dbReference>
<evidence type="ECO:0000256" key="1">
    <source>
        <dbReference type="SAM" id="MobiDB-lite"/>
    </source>
</evidence>
<feature type="compositionally biased region" description="Basic and acidic residues" evidence="1">
    <location>
        <begin position="55"/>
        <end position="67"/>
    </location>
</feature>
<name>A0ABP6D1S0_9ACTN</name>
<comment type="caution">
    <text evidence="2">The sequence shown here is derived from an EMBL/GenBank/DDBJ whole genome shotgun (WGS) entry which is preliminary data.</text>
</comment>
<gene>
    <name evidence="2" type="ORF">GCM10010307_27810</name>
</gene>
<feature type="compositionally biased region" description="Polar residues" evidence="1">
    <location>
        <begin position="14"/>
        <end position="34"/>
    </location>
</feature>
<evidence type="ECO:0000313" key="2">
    <source>
        <dbReference type="EMBL" id="GAA2633457.1"/>
    </source>
</evidence>
<organism evidence="2 3">
    <name type="scientific">Streptomyces vastus</name>
    <dbReference type="NCBI Taxonomy" id="285451"/>
    <lineage>
        <taxon>Bacteria</taxon>
        <taxon>Bacillati</taxon>
        <taxon>Actinomycetota</taxon>
        <taxon>Actinomycetes</taxon>
        <taxon>Kitasatosporales</taxon>
        <taxon>Streptomycetaceae</taxon>
        <taxon>Streptomyces</taxon>
    </lineage>
</organism>
<proteinExistence type="predicted"/>
<evidence type="ECO:0000313" key="3">
    <source>
        <dbReference type="Proteomes" id="UP001500151"/>
    </source>
</evidence>
<dbReference type="Proteomes" id="UP001500151">
    <property type="component" value="Unassembled WGS sequence"/>
</dbReference>
<sequence>MDQTGFAKKGSGSAGVQRQYTGSSNFPRVSSTMALRSPDAGTLTRPSKGRQPKRPAGETDGPSRHLGADSQRLSVLVPEVHTQQYG</sequence>
<keyword evidence="3" id="KW-1185">Reference proteome</keyword>
<reference evidence="3" key="1">
    <citation type="journal article" date="2019" name="Int. J. Syst. Evol. Microbiol.">
        <title>The Global Catalogue of Microorganisms (GCM) 10K type strain sequencing project: providing services to taxonomists for standard genome sequencing and annotation.</title>
        <authorList>
            <consortium name="The Broad Institute Genomics Platform"/>
            <consortium name="The Broad Institute Genome Sequencing Center for Infectious Disease"/>
            <person name="Wu L."/>
            <person name="Ma J."/>
        </authorList>
    </citation>
    <scope>NUCLEOTIDE SEQUENCE [LARGE SCALE GENOMIC DNA]</scope>
    <source>
        <strain evidence="3">JCM 4524</strain>
    </source>
</reference>
<accession>A0ABP6D1S0</accession>
<feature type="region of interest" description="Disordered" evidence="1">
    <location>
        <begin position="1"/>
        <end position="86"/>
    </location>
</feature>